<keyword evidence="4" id="KW-0964">Secreted</keyword>
<evidence type="ECO:0000256" key="1">
    <source>
        <dbReference type="ARBA" id="ARBA00001947"/>
    </source>
</evidence>
<dbReference type="InterPro" id="IPR057246">
    <property type="entry name" value="CARBOXYPEPT_ZN_1"/>
</dbReference>
<evidence type="ECO:0000256" key="14">
    <source>
        <dbReference type="PROSITE-ProRule" id="PRU01379"/>
    </source>
</evidence>
<evidence type="ECO:0000256" key="15">
    <source>
        <dbReference type="SAM" id="SignalP"/>
    </source>
</evidence>
<dbReference type="EMBL" id="JARKIK010000084">
    <property type="protein sequence ID" value="KAK8724984.1"/>
    <property type="molecule type" value="Genomic_DNA"/>
</dbReference>
<dbReference type="Gene3D" id="3.30.70.340">
    <property type="entry name" value="Metallocarboxypeptidase-like"/>
    <property type="match status" value="1"/>
</dbReference>
<comment type="subcellular location">
    <subcellularLocation>
        <location evidence="2">Secreted</location>
    </subcellularLocation>
</comment>
<dbReference type="Gene3D" id="3.40.630.10">
    <property type="entry name" value="Zn peptidases"/>
    <property type="match status" value="1"/>
</dbReference>
<evidence type="ECO:0000313" key="17">
    <source>
        <dbReference type="EMBL" id="KAK8724980.1"/>
    </source>
</evidence>
<evidence type="ECO:0000256" key="8">
    <source>
        <dbReference type="ARBA" id="ARBA00022729"/>
    </source>
</evidence>
<dbReference type="PANTHER" id="PTHR11705:SF91">
    <property type="entry name" value="FI01817P-RELATED"/>
    <property type="match status" value="1"/>
</dbReference>
<evidence type="ECO:0000256" key="7">
    <source>
        <dbReference type="ARBA" id="ARBA00022723"/>
    </source>
</evidence>
<dbReference type="EMBL" id="JARKIK010000084">
    <property type="protein sequence ID" value="KAK8724987.1"/>
    <property type="molecule type" value="Genomic_DNA"/>
</dbReference>
<evidence type="ECO:0000256" key="4">
    <source>
        <dbReference type="ARBA" id="ARBA00022525"/>
    </source>
</evidence>
<comment type="similarity">
    <text evidence="3 14">Belongs to the peptidase M14 family.</text>
</comment>
<feature type="signal peptide" evidence="15">
    <location>
        <begin position="1"/>
        <end position="17"/>
    </location>
</feature>
<dbReference type="Pfam" id="PF02244">
    <property type="entry name" value="Propep_M14"/>
    <property type="match status" value="1"/>
</dbReference>
<keyword evidence="8 15" id="KW-0732">Signal</keyword>
<feature type="domain" description="Peptidase M14" evidence="16">
    <location>
        <begin position="118"/>
        <end position="415"/>
    </location>
</feature>
<dbReference type="CDD" id="cd03860">
    <property type="entry name" value="M14_CP_A-B_like"/>
    <property type="match status" value="1"/>
</dbReference>
<name>A0AAW0W6M1_CHEQU</name>
<feature type="chain" id="PRO_5044717275" description="Peptidase M14 domain-containing protein" evidence="15">
    <location>
        <begin position="18"/>
        <end position="436"/>
    </location>
</feature>
<keyword evidence="9" id="KW-0378">Hydrolase</keyword>
<keyword evidence="12" id="KW-1015">Disulfide bond</keyword>
<dbReference type="EMBL" id="JARKIK010000084">
    <property type="protein sequence ID" value="KAK8724983.1"/>
    <property type="molecule type" value="Genomic_DNA"/>
</dbReference>
<dbReference type="SUPFAM" id="SSF54897">
    <property type="entry name" value="Protease propeptides/inhibitors"/>
    <property type="match status" value="1"/>
</dbReference>
<evidence type="ECO:0000256" key="5">
    <source>
        <dbReference type="ARBA" id="ARBA00022645"/>
    </source>
</evidence>
<sequence>MWAVTAVLSLYIIGVLTNQNTQLWVVEVPKENAVINSLQDAGHVDVWGGNSTHTQVVVEPEVRELVEEMLRLWEMTHTVEVEDVMALVKQERRHMQELKDNTSRRRRAVQPQAMDWNTYHNMNDIEGYIGWVNHTGGGFVEVLDAAASVEGRRVLVVKVTDPNSPQPKKKIWIEGGIHAREWISPAVATYILHLLVTNESWRELLKVTEWYIVPVANPDGYQYTFTSERARLWRKNRRDNLSSDGRCKGVDLNRNWNLKWGVGASSNPCSETYKGPMPFSEPETRGLQAMMKSIGDIDLFITLHSFGQTILYPWGWTRNAPANAKQLKRLAKKFADAVRDASRGETEYEIGGSGPLYGLASGATDDWAYGELGVPFSYTIELPDQGRYGFLLPETRISSTVTETAAGIQCMIGALTNTGLCAQRRVRQPDTFWFRG</sequence>
<comment type="function">
    <text evidence="13">Involved in the digestion of the blood meal.</text>
</comment>
<dbReference type="InterPro" id="IPR036990">
    <property type="entry name" value="M14A-like_propep"/>
</dbReference>
<gene>
    <name evidence="17" type="ORF">OTU49_011018</name>
</gene>
<dbReference type="GO" id="GO:0008270">
    <property type="term" value="F:zinc ion binding"/>
    <property type="evidence" value="ECO:0007669"/>
    <property type="project" value="InterPro"/>
</dbReference>
<evidence type="ECO:0000256" key="3">
    <source>
        <dbReference type="ARBA" id="ARBA00005988"/>
    </source>
</evidence>
<dbReference type="EMBL" id="JARKIK010000084">
    <property type="protein sequence ID" value="KAK8724981.1"/>
    <property type="molecule type" value="Genomic_DNA"/>
</dbReference>
<proteinExistence type="inferred from homology"/>
<dbReference type="Pfam" id="PF00246">
    <property type="entry name" value="Peptidase_M14"/>
    <property type="match status" value="1"/>
</dbReference>
<accession>A0AAW0W6M1</accession>
<dbReference type="InterPro" id="IPR000834">
    <property type="entry name" value="Peptidase_M14"/>
</dbReference>
<keyword evidence="18" id="KW-1185">Reference proteome</keyword>
<keyword evidence="11" id="KW-0482">Metalloprotease</keyword>
<dbReference type="Proteomes" id="UP001445076">
    <property type="component" value="Unassembled WGS sequence"/>
</dbReference>
<dbReference type="EMBL" id="JARKIK010000084">
    <property type="protein sequence ID" value="KAK8724980.1"/>
    <property type="molecule type" value="Genomic_DNA"/>
</dbReference>
<dbReference type="EMBL" id="JARKIK010000084">
    <property type="protein sequence ID" value="KAK8724982.1"/>
    <property type="molecule type" value="Genomic_DNA"/>
</dbReference>
<comment type="caution">
    <text evidence="17">The sequence shown here is derived from an EMBL/GenBank/DDBJ whole genome shotgun (WGS) entry which is preliminary data.</text>
</comment>
<evidence type="ECO:0000256" key="2">
    <source>
        <dbReference type="ARBA" id="ARBA00004613"/>
    </source>
</evidence>
<evidence type="ECO:0000256" key="12">
    <source>
        <dbReference type="ARBA" id="ARBA00023157"/>
    </source>
</evidence>
<dbReference type="PRINTS" id="PR00765">
    <property type="entry name" value="CRBOXYPTASEA"/>
</dbReference>
<dbReference type="GO" id="GO:0004181">
    <property type="term" value="F:metallocarboxypeptidase activity"/>
    <property type="evidence" value="ECO:0007669"/>
    <property type="project" value="InterPro"/>
</dbReference>
<organism evidence="17 18">
    <name type="scientific">Cherax quadricarinatus</name>
    <name type="common">Australian red claw crayfish</name>
    <dbReference type="NCBI Taxonomy" id="27406"/>
    <lineage>
        <taxon>Eukaryota</taxon>
        <taxon>Metazoa</taxon>
        <taxon>Ecdysozoa</taxon>
        <taxon>Arthropoda</taxon>
        <taxon>Crustacea</taxon>
        <taxon>Multicrustacea</taxon>
        <taxon>Malacostraca</taxon>
        <taxon>Eumalacostraca</taxon>
        <taxon>Eucarida</taxon>
        <taxon>Decapoda</taxon>
        <taxon>Pleocyemata</taxon>
        <taxon>Astacidea</taxon>
        <taxon>Parastacoidea</taxon>
        <taxon>Parastacidae</taxon>
        <taxon>Cherax</taxon>
    </lineage>
</organism>
<dbReference type="SMART" id="SM00631">
    <property type="entry name" value="Zn_pept"/>
    <property type="match status" value="1"/>
</dbReference>
<keyword evidence="10" id="KW-0862">Zinc</keyword>
<dbReference type="FunFam" id="3.40.630.10:FF:000040">
    <property type="entry name" value="zinc carboxypeptidase"/>
    <property type="match status" value="1"/>
</dbReference>
<evidence type="ECO:0000256" key="11">
    <source>
        <dbReference type="ARBA" id="ARBA00023049"/>
    </source>
</evidence>
<dbReference type="GO" id="GO:0006508">
    <property type="term" value="P:proteolysis"/>
    <property type="evidence" value="ECO:0007669"/>
    <property type="project" value="UniProtKB-KW"/>
</dbReference>
<protein>
    <recommendedName>
        <fullName evidence="16">Peptidase M14 domain-containing protein</fullName>
    </recommendedName>
</protein>
<keyword evidence="5" id="KW-0121">Carboxypeptidase</keyword>
<dbReference type="PANTHER" id="PTHR11705">
    <property type="entry name" value="PROTEASE FAMILY M14 CARBOXYPEPTIDASE A,B"/>
    <property type="match status" value="1"/>
</dbReference>
<evidence type="ECO:0000313" key="18">
    <source>
        <dbReference type="Proteomes" id="UP001445076"/>
    </source>
</evidence>
<dbReference type="GO" id="GO:0005615">
    <property type="term" value="C:extracellular space"/>
    <property type="evidence" value="ECO:0007669"/>
    <property type="project" value="TreeGrafter"/>
</dbReference>
<dbReference type="SUPFAM" id="SSF53187">
    <property type="entry name" value="Zn-dependent exopeptidases"/>
    <property type="match status" value="1"/>
</dbReference>
<evidence type="ECO:0000256" key="13">
    <source>
        <dbReference type="ARBA" id="ARBA00057299"/>
    </source>
</evidence>
<evidence type="ECO:0000256" key="6">
    <source>
        <dbReference type="ARBA" id="ARBA00022670"/>
    </source>
</evidence>
<reference evidence="17" key="2">
    <citation type="submission" date="2024-01" db="EMBL/GenBank/DDBJ databases">
        <authorList>
            <person name="He J."/>
            <person name="Wang M."/>
            <person name="Zheng J."/>
            <person name="Liu Z."/>
        </authorList>
    </citation>
    <scope>NUCLEOTIDE SEQUENCE</scope>
    <source>
        <strain evidence="17">ZL_2023a</strain>
        <tissue evidence="17">Muscle</tissue>
    </source>
</reference>
<comment type="cofactor">
    <cofactor evidence="1">
        <name>Zn(2+)</name>
        <dbReference type="ChEBI" id="CHEBI:29105"/>
    </cofactor>
</comment>
<dbReference type="PROSITE" id="PS00132">
    <property type="entry name" value="CARBOXYPEPT_ZN_1"/>
    <property type="match status" value="1"/>
</dbReference>
<keyword evidence="6" id="KW-0645">Protease</keyword>
<keyword evidence="7" id="KW-0479">Metal-binding</keyword>
<dbReference type="PROSITE" id="PS52035">
    <property type="entry name" value="PEPTIDASE_M14"/>
    <property type="match status" value="1"/>
</dbReference>
<reference evidence="17 18" key="1">
    <citation type="journal article" date="2024" name="BMC Genomics">
        <title>Genome assembly of redclaw crayfish (Cherax quadricarinatus) provides insights into its immune adaptation and hypoxia tolerance.</title>
        <authorList>
            <person name="Liu Z."/>
            <person name="Zheng J."/>
            <person name="Li H."/>
            <person name="Fang K."/>
            <person name="Wang S."/>
            <person name="He J."/>
            <person name="Zhou D."/>
            <person name="Weng S."/>
            <person name="Chi M."/>
            <person name="Gu Z."/>
            <person name="He J."/>
            <person name="Li F."/>
            <person name="Wang M."/>
        </authorList>
    </citation>
    <scope>NUCLEOTIDE SEQUENCE [LARGE SCALE GENOMIC DNA]</scope>
    <source>
        <strain evidence="17">ZL_2023a</strain>
    </source>
</reference>
<evidence type="ECO:0000256" key="9">
    <source>
        <dbReference type="ARBA" id="ARBA00022801"/>
    </source>
</evidence>
<dbReference type="InterPro" id="IPR003146">
    <property type="entry name" value="M14A_act_pep"/>
</dbReference>
<evidence type="ECO:0000259" key="16">
    <source>
        <dbReference type="PROSITE" id="PS52035"/>
    </source>
</evidence>
<dbReference type="AlphaFoldDB" id="A0AAW0W6M1"/>
<feature type="active site" description="Proton donor/acceptor" evidence="14">
    <location>
        <position position="381"/>
    </location>
</feature>
<evidence type="ECO:0000256" key="10">
    <source>
        <dbReference type="ARBA" id="ARBA00022833"/>
    </source>
</evidence>